<sequence>MVCGKALAAHHGTLSVANQHVERVFFADVVVGHELSEQVACFLVLASVATISVKRDGGLFRAELSNAVCCPWWRTCAPPPILVVDDRR</sequence>
<accession>A0ABV8BZL2</accession>
<dbReference type="Proteomes" id="UP001595690">
    <property type="component" value="Unassembled WGS sequence"/>
</dbReference>
<name>A0ABV8BZL2_9PSEU</name>
<keyword evidence="2" id="KW-1185">Reference proteome</keyword>
<reference evidence="2" key="1">
    <citation type="journal article" date="2019" name="Int. J. Syst. Evol. Microbiol.">
        <title>The Global Catalogue of Microorganisms (GCM) 10K type strain sequencing project: providing services to taxonomists for standard genome sequencing and annotation.</title>
        <authorList>
            <consortium name="The Broad Institute Genomics Platform"/>
            <consortium name="The Broad Institute Genome Sequencing Center for Infectious Disease"/>
            <person name="Wu L."/>
            <person name="Ma J."/>
        </authorList>
    </citation>
    <scope>NUCLEOTIDE SEQUENCE [LARGE SCALE GENOMIC DNA]</scope>
    <source>
        <strain evidence="2">CGMCC 4.7405</strain>
    </source>
</reference>
<comment type="caution">
    <text evidence="1">The sequence shown here is derived from an EMBL/GenBank/DDBJ whole genome shotgun (WGS) entry which is preliminary data.</text>
</comment>
<proteinExistence type="predicted"/>
<gene>
    <name evidence="1" type="ORF">ACFOWZ_27315</name>
</gene>
<organism evidence="1 2">
    <name type="scientific">Lentzea rhizosphaerae</name>
    <dbReference type="NCBI Taxonomy" id="2041025"/>
    <lineage>
        <taxon>Bacteria</taxon>
        <taxon>Bacillati</taxon>
        <taxon>Actinomycetota</taxon>
        <taxon>Actinomycetes</taxon>
        <taxon>Pseudonocardiales</taxon>
        <taxon>Pseudonocardiaceae</taxon>
        <taxon>Lentzea</taxon>
    </lineage>
</organism>
<protein>
    <submittedName>
        <fullName evidence="1">Uncharacterized protein</fullName>
    </submittedName>
</protein>
<dbReference type="RefSeq" id="WP_382376756.1">
    <property type="nucleotide sequence ID" value="NZ_JBHRZI010000023.1"/>
</dbReference>
<evidence type="ECO:0000313" key="2">
    <source>
        <dbReference type="Proteomes" id="UP001595690"/>
    </source>
</evidence>
<evidence type="ECO:0000313" key="1">
    <source>
        <dbReference type="EMBL" id="MFC3895210.1"/>
    </source>
</evidence>
<dbReference type="EMBL" id="JBHRZI010000023">
    <property type="protein sequence ID" value="MFC3895210.1"/>
    <property type="molecule type" value="Genomic_DNA"/>
</dbReference>